<sequence length="74" mass="8451">MSLSIIASLPEEKLGQASSEHKFIQMISSGEITDEQFNTWLSQDYLFVIKYVHFTAFVLQNAPKQDFKLLINGL</sequence>
<organism evidence="2 3">
    <name type="scientific">Panagrolaimus superbus</name>
    <dbReference type="NCBI Taxonomy" id="310955"/>
    <lineage>
        <taxon>Eukaryota</taxon>
        <taxon>Metazoa</taxon>
        <taxon>Ecdysozoa</taxon>
        <taxon>Nematoda</taxon>
        <taxon>Chromadorea</taxon>
        <taxon>Rhabditida</taxon>
        <taxon>Tylenchina</taxon>
        <taxon>Panagrolaimomorpha</taxon>
        <taxon>Panagrolaimoidea</taxon>
        <taxon>Panagrolaimidae</taxon>
        <taxon>Panagrolaimus</taxon>
    </lineage>
</organism>
<name>A0A914YYA6_9BILA</name>
<reference evidence="3" key="1">
    <citation type="submission" date="2022-11" db="UniProtKB">
        <authorList>
            <consortium name="WormBaseParasite"/>
        </authorList>
    </citation>
    <scope>IDENTIFICATION</scope>
</reference>
<dbReference type="GO" id="GO:0006772">
    <property type="term" value="P:thiamine metabolic process"/>
    <property type="evidence" value="ECO:0007669"/>
    <property type="project" value="UniProtKB-ARBA"/>
</dbReference>
<dbReference type="WBParaSite" id="PSU_v2.g4934.t1">
    <property type="protein sequence ID" value="PSU_v2.g4934.t1"/>
    <property type="gene ID" value="PSU_v2.g4934"/>
</dbReference>
<evidence type="ECO:0000259" key="1">
    <source>
        <dbReference type="Pfam" id="PF03070"/>
    </source>
</evidence>
<accession>A0A914YYA6</accession>
<dbReference type="Gene3D" id="1.20.910.10">
    <property type="entry name" value="Heme oxygenase-like"/>
    <property type="match status" value="1"/>
</dbReference>
<dbReference type="InterPro" id="IPR004305">
    <property type="entry name" value="Thiaminase-2/PQQC"/>
</dbReference>
<dbReference type="InterPro" id="IPR016084">
    <property type="entry name" value="Haem_Oase-like_multi-hlx"/>
</dbReference>
<dbReference type="Pfam" id="PF03070">
    <property type="entry name" value="TENA_THI-4"/>
    <property type="match status" value="1"/>
</dbReference>
<feature type="domain" description="Thiaminase-2/PQQC" evidence="1">
    <location>
        <begin position="14"/>
        <end position="67"/>
    </location>
</feature>
<dbReference type="Proteomes" id="UP000887577">
    <property type="component" value="Unplaced"/>
</dbReference>
<proteinExistence type="predicted"/>
<dbReference type="AlphaFoldDB" id="A0A914YYA6"/>
<keyword evidence="2" id="KW-1185">Reference proteome</keyword>
<evidence type="ECO:0000313" key="2">
    <source>
        <dbReference type="Proteomes" id="UP000887577"/>
    </source>
</evidence>
<dbReference type="SUPFAM" id="SSF48613">
    <property type="entry name" value="Heme oxygenase-like"/>
    <property type="match status" value="1"/>
</dbReference>
<protein>
    <submittedName>
        <fullName evidence="3">Thiaminase-2/PQQC domain-containing protein</fullName>
    </submittedName>
</protein>
<evidence type="ECO:0000313" key="3">
    <source>
        <dbReference type="WBParaSite" id="PSU_v2.g4934.t1"/>
    </source>
</evidence>